<dbReference type="EMBL" id="SDLV01000016">
    <property type="protein sequence ID" value="THV60701.1"/>
    <property type="molecule type" value="Genomic_DNA"/>
</dbReference>
<protein>
    <recommendedName>
        <fullName evidence="3">Lipoprotein</fullName>
    </recommendedName>
</protein>
<dbReference type="PROSITE" id="PS51257">
    <property type="entry name" value="PROKAR_LIPOPROTEIN"/>
    <property type="match status" value="1"/>
</dbReference>
<keyword evidence="2" id="KW-1185">Reference proteome</keyword>
<reference evidence="1 2" key="1">
    <citation type="submission" date="2019-01" db="EMBL/GenBank/DDBJ databases">
        <authorList>
            <person name="B I."/>
            <person name="Ch S."/>
            <person name="Ch V.R."/>
        </authorList>
    </citation>
    <scope>NUCLEOTIDE SEQUENCE [LARGE SCALE GENOMIC DNA]</scope>
    <source>
        <strain evidence="1 2">JC507</strain>
    </source>
</reference>
<accession>A0ABY2R7Z2</accession>
<evidence type="ECO:0000313" key="2">
    <source>
        <dbReference type="Proteomes" id="UP000306038"/>
    </source>
</evidence>
<evidence type="ECO:0000313" key="1">
    <source>
        <dbReference type="EMBL" id="THV60701.1"/>
    </source>
</evidence>
<organism evidence="1 2">
    <name type="scientific">Chryseobacterium candidae</name>
    <dbReference type="NCBI Taxonomy" id="1978493"/>
    <lineage>
        <taxon>Bacteria</taxon>
        <taxon>Pseudomonadati</taxon>
        <taxon>Bacteroidota</taxon>
        <taxon>Flavobacteriia</taxon>
        <taxon>Flavobacteriales</taxon>
        <taxon>Weeksellaceae</taxon>
        <taxon>Chryseobacterium group</taxon>
        <taxon>Chryseobacterium</taxon>
    </lineage>
</organism>
<name>A0ABY2R7Z2_9FLAO</name>
<evidence type="ECO:0008006" key="3">
    <source>
        <dbReference type="Google" id="ProtNLM"/>
    </source>
</evidence>
<proteinExistence type="predicted"/>
<sequence>MRYKIVNLVFLIIVFSCKDVNKFSAGSYPYAEVFEIKLPKDKVIYKIDSLKTNTDLQVPPFEWAGRETLLQDKTLKNGYIVFYIFIKESNQIMYFYVREDVLDKTRIGLISIQNGLSLGNWQEINKDLSKEENEQSTKLFKEKIISKLGR</sequence>
<gene>
    <name evidence="1" type="ORF">EK417_08925</name>
</gene>
<dbReference type="Proteomes" id="UP000306038">
    <property type="component" value="Unassembled WGS sequence"/>
</dbReference>
<comment type="caution">
    <text evidence="1">The sequence shown here is derived from an EMBL/GenBank/DDBJ whole genome shotgun (WGS) entry which is preliminary data.</text>
</comment>
<dbReference type="RefSeq" id="WP_136521953.1">
    <property type="nucleotide sequence ID" value="NZ_SDLV01000016.1"/>
</dbReference>